<evidence type="ECO:0000313" key="3">
    <source>
        <dbReference type="Proteomes" id="UP001054945"/>
    </source>
</evidence>
<evidence type="ECO:0000313" key="2">
    <source>
        <dbReference type="EMBL" id="GIY92918.1"/>
    </source>
</evidence>
<organism evidence="2 3">
    <name type="scientific">Caerostris extrusa</name>
    <name type="common">Bark spider</name>
    <name type="synonym">Caerostris bankana</name>
    <dbReference type="NCBI Taxonomy" id="172846"/>
    <lineage>
        <taxon>Eukaryota</taxon>
        <taxon>Metazoa</taxon>
        <taxon>Ecdysozoa</taxon>
        <taxon>Arthropoda</taxon>
        <taxon>Chelicerata</taxon>
        <taxon>Arachnida</taxon>
        <taxon>Araneae</taxon>
        <taxon>Araneomorphae</taxon>
        <taxon>Entelegynae</taxon>
        <taxon>Araneoidea</taxon>
        <taxon>Araneidae</taxon>
        <taxon>Caerostris</taxon>
    </lineage>
</organism>
<protein>
    <submittedName>
        <fullName evidence="2">Uncharacterized protein</fullName>
    </submittedName>
</protein>
<reference evidence="2 3" key="1">
    <citation type="submission" date="2021-06" db="EMBL/GenBank/DDBJ databases">
        <title>Caerostris extrusa draft genome.</title>
        <authorList>
            <person name="Kono N."/>
            <person name="Arakawa K."/>
        </authorList>
    </citation>
    <scope>NUCLEOTIDE SEQUENCE [LARGE SCALE GENOMIC DNA]</scope>
</reference>
<feature type="region of interest" description="Disordered" evidence="1">
    <location>
        <begin position="74"/>
        <end position="100"/>
    </location>
</feature>
<dbReference type="Proteomes" id="UP001054945">
    <property type="component" value="Unassembled WGS sequence"/>
</dbReference>
<comment type="caution">
    <text evidence="2">The sequence shown here is derived from an EMBL/GenBank/DDBJ whole genome shotgun (WGS) entry which is preliminary data.</text>
</comment>
<proteinExistence type="predicted"/>
<evidence type="ECO:0000256" key="1">
    <source>
        <dbReference type="SAM" id="MobiDB-lite"/>
    </source>
</evidence>
<sequence length="100" mass="11036">MPTRRYLTFTLATAKQCRLQAGPCREKKREPRFQKGSTLVSFASTAGRGGEEEGLPVGHIRFCIRLPLSLHPRQGLDSPNLSSAQRLNLSEKGRLLSGNS</sequence>
<accession>A0AAV4XEN2</accession>
<name>A0AAV4XEN2_CAEEX</name>
<gene>
    <name evidence="2" type="ORF">CEXT_506151</name>
</gene>
<dbReference type="EMBL" id="BPLR01000208">
    <property type="protein sequence ID" value="GIY92918.1"/>
    <property type="molecule type" value="Genomic_DNA"/>
</dbReference>
<keyword evidence="3" id="KW-1185">Reference proteome</keyword>
<feature type="compositionally biased region" description="Polar residues" evidence="1">
    <location>
        <begin position="77"/>
        <end position="88"/>
    </location>
</feature>
<dbReference type="AlphaFoldDB" id="A0AAV4XEN2"/>